<dbReference type="EMBL" id="JAJJMB010004080">
    <property type="protein sequence ID" value="KAI3944022.1"/>
    <property type="molecule type" value="Genomic_DNA"/>
</dbReference>
<proteinExistence type="predicted"/>
<accession>A0AAD4XTS6</accession>
<dbReference type="AlphaFoldDB" id="A0AAD4XTS6"/>
<reference evidence="1" key="1">
    <citation type="submission" date="2022-04" db="EMBL/GenBank/DDBJ databases">
        <title>A functionally conserved STORR gene fusion in Papaver species that diverged 16.8 million years ago.</title>
        <authorList>
            <person name="Catania T."/>
        </authorList>
    </citation>
    <scope>NUCLEOTIDE SEQUENCE</scope>
    <source>
        <strain evidence="1">S-188037</strain>
    </source>
</reference>
<gene>
    <name evidence="1" type="ORF">MKW98_015174</name>
</gene>
<keyword evidence="2" id="KW-1185">Reference proteome</keyword>
<evidence type="ECO:0000313" key="2">
    <source>
        <dbReference type="Proteomes" id="UP001202328"/>
    </source>
</evidence>
<organism evidence="1 2">
    <name type="scientific">Papaver atlanticum</name>
    <dbReference type="NCBI Taxonomy" id="357466"/>
    <lineage>
        <taxon>Eukaryota</taxon>
        <taxon>Viridiplantae</taxon>
        <taxon>Streptophyta</taxon>
        <taxon>Embryophyta</taxon>
        <taxon>Tracheophyta</taxon>
        <taxon>Spermatophyta</taxon>
        <taxon>Magnoliopsida</taxon>
        <taxon>Ranunculales</taxon>
        <taxon>Papaveraceae</taxon>
        <taxon>Papaveroideae</taxon>
        <taxon>Papaver</taxon>
    </lineage>
</organism>
<protein>
    <submittedName>
        <fullName evidence="1">Uncharacterized protein</fullName>
    </submittedName>
</protein>
<evidence type="ECO:0000313" key="1">
    <source>
        <dbReference type="EMBL" id="KAI3944022.1"/>
    </source>
</evidence>
<comment type="caution">
    <text evidence="1">The sequence shown here is derived from an EMBL/GenBank/DDBJ whole genome shotgun (WGS) entry which is preliminary data.</text>
</comment>
<sequence length="120" mass="14054">MRVLRQVKAPRFFNLSSPAVEPCDSVVPVNKDSLKKDDTSQRRVELEQRRGVEIFDGEPLCYSCSSPLTLRYNINYMNKNVVISEEEQKAYKRRQQMCRIHPVEVKIPYENGLPRIILQE</sequence>
<dbReference type="Proteomes" id="UP001202328">
    <property type="component" value="Unassembled WGS sequence"/>
</dbReference>
<name>A0AAD4XTS6_9MAGN</name>